<feature type="region of interest" description="Disordered" evidence="1">
    <location>
        <begin position="90"/>
        <end position="121"/>
    </location>
</feature>
<feature type="compositionally biased region" description="Polar residues" evidence="1">
    <location>
        <begin position="112"/>
        <end position="121"/>
    </location>
</feature>
<gene>
    <name evidence="2" type="ORF">B0H65DRAFT_441353</name>
</gene>
<reference evidence="2" key="2">
    <citation type="submission" date="2023-06" db="EMBL/GenBank/DDBJ databases">
        <authorList>
            <consortium name="Lawrence Berkeley National Laboratory"/>
            <person name="Haridas S."/>
            <person name="Hensen N."/>
            <person name="Bonometti L."/>
            <person name="Westerberg I."/>
            <person name="Brannstrom I.O."/>
            <person name="Guillou S."/>
            <person name="Cros-Aarteil S."/>
            <person name="Calhoun S."/>
            <person name="Kuo A."/>
            <person name="Mondo S."/>
            <person name="Pangilinan J."/>
            <person name="Riley R."/>
            <person name="Labutti K."/>
            <person name="Andreopoulos B."/>
            <person name="Lipzen A."/>
            <person name="Chen C."/>
            <person name="Yanf M."/>
            <person name="Daum C."/>
            <person name="Ng V."/>
            <person name="Clum A."/>
            <person name="Steindorff A."/>
            <person name="Ohm R."/>
            <person name="Martin F."/>
            <person name="Silar P."/>
            <person name="Natvig D."/>
            <person name="Lalanne C."/>
            <person name="Gautier V."/>
            <person name="Ament-Velasquez S.L."/>
            <person name="Kruys A."/>
            <person name="Hutchinson M.I."/>
            <person name="Powell A.J."/>
            <person name="Barry K."/>
            <person name="Miller A.N."/>
            <person name="Grigoriev I.V."/>
            <person name="Debuchy R."/>
            <person name="Gladieux P."/>
            <person name="Thoren M.H."/>
            <person name="Johannesson H."/>
        </authorList>
    </citation>
    <scope>NUCLEOTIDE SEQUENCE</scope>
    <source>
        <strain evidence="2">CBS 560.94</strain>
    </source>
</reference>
<proteinExistence type="predicted"/>
<dbReference type="RefSeq" id="XP_062682838.1">
    <property type="nucleotide sequence ID" value="XM_062825523.1"/>
</dbReference>
<organism evidence="2 3">
    <name type="scientific">Neurospora tetraspora</name>
    <dbReference type="NCBI Taxonomy" id="94610"/>
    <lineage>
        <taxon>Eukaryota</taxon>
        <taxon>Fungi</taxon>
        <taxon>Dikarya</taxon>
        <taxon>Ascomycota</taxon>
        <taxon>Pezizomycotina</taxon>
        <taxon>Sordariomycetes</taxon>
        <taxon>Sordariomycetidae</taxon>
        <taxon>Sordariales</taxon>
        <taxon>Sordariaceae</taxon>
        <taxon>Neurospora</taxon>
    </lineage>
</organism>
<reference evidence="2" key="1">
    <citation type="journal article" date="2023" name="Mol. Phylogenet. Evol.">
        <title>Genome-scale phylogeny and comparative genomics of the fungal order Sordariales.</title>
        <authorList>
            <person name="Hensen N."/>
            <person name="Bonometti L."/>
            <person name="Westerberg I."/>
            <person name="Brannstrom I.O."/>
            <person name="Guillou S."/>
            <person name="Cros-Aarteil S."/>
            <person name="Calhoun S."/>
            <person name="Haridas S."/>
            <person name="Kuo A."/>
            <person name="Mondo S."/>
            <person name="Pangilinan J."/>
            <person name="Riley R."/>
            <person name="LaButti K."/>
            <person name="Andreopoulos B."/>
            <person name="Lipzen A."/>
            <person name="Chen C."/>
            <person name="Yan M."/>
            <person name="Daum C."/>
            <person name="Ng V."/>
            <person name="Clum A."/>
            <person name="Steindorff A."/>
            <person name="Ohm R.A."/>
            <person name="Martin F."/>
            <person name="Silar P."/>
            <person name="Natvig D.O."/>
            <person name="Lalanne C."/>
            <person name="Gautier V."/>
            <person name="Ament-Velasquez S.L."/>
            <person name="Kruys A."/>
            <person name="Hutchinson M.I."/>
            <person name="Powell A.J."/>
            <person name="Barry K."/>
            <person name="Miller A.N."/>
            <person name="Grigoriev I.V."/>
            <person name="Debuchy R."/>
            <person name="Gladieux P."/>
            <person name="Hiltunen Thoren M."/>
            <person name="Johannesson H."/>
        </authorList>
    </citation>
    <scope>NUCLEOTIDE SEQUENCE</scope>
    <source>
        <strain evidence="2">CBS 560.94</strain>
    </source>
</reference>
<dbReference type="GeneID" id="87862677"/>
<evidence type="ECO:0000313" key="2">
    <source>
        <dbReference type="EMBL" id="KAK3347756.1"/>
    </source>
</evidence>
<dbReference type="Proteomes" id="UP001278500">
    <property type="component" value="Unassembled WGS sequence"/>
</dbReference>
<protein>
    <submittedName>
        <fullName evidence="2">Uncharacterized protein</fullName>
    </submittedName>
</protein>
<comment type="caution">
    <text evidence="2">The sequence shown here is derived from an EMBL/GenBank/DDBJ whole genome shotgun (WGS) entry which is preliminary data.</text>
</comment>
<keyword evidence="3" id="KW-1185">Reference proteome</keyword>
<evidence type="ECO:0000256" key="1">
    <source>
        <dbReference type="SAM" id="MobiDB-lite"/>
    </source>
</evidence>
<accession>A0AAE0JHH5</accession>
<dbReference type="EMBL" id="JAUEPP010000003">
    <property type="protein sequence ID" value="KAK3347756.1"/>
    <property type="molecule type" value="Genomic_DNA"/>
</dbReference>
<dbReference type="AlphaFoldDB" id="A0AAE0JHH5"/>
<name>A0AAE0JHH5_9PEZI</name>
<sequence length="121" mass="13882">MTAAKLVDMAIARKNTKDQYIKEEKTYETHKLRRQGGRGPEVIKRISQHASWHATSIVCKITLRYQKIRDSGSLSFHNCLLVTARLERFSPDPRNEETTNLSDTRTRRANGVENSRGSVPR</sequence>
<evidence type="ECO:0000313" key="3">
    <source>
        <dbReference type="Proteomes" id="UP001278500"/>
    </source>
</evidence>